<dbReference type="FunCoup" id="Q74ZG9">
    <property type="interactions" value="76"/>
</dbReference>
<dbReference type="PANTHER" id="PTHR15651">
    <property type="entry name" value="ARMADILLO REPEAT-CONTAINING PROTEIN 8"/>
    <property type="match status" value="1"/>
</dbReference>
<evidence type="ECO:0000256" key="5">
    <source>
        <dbReference type="ARBA" id="ARBA00023242"/>
    </source>
</evidence>
<dbReference type="STRING" id="284811.Q74ZG9"/>
<dbReference type="InterPro" id="IPR038739">
    <property type="entry name" value="ARMC8/Vid28"/>
</dbReference>
<dbReference type="InterPro" id="IPR011989">
    <property type="entry name" value="ARM-like"/>
</dbReference>
<dbReference type="GO" id="GO:0043161">
    <property type="term" value="P:proteasome-mediated ubiquitin-dependent protein catabolic process"/>
    <property type="evidence" value="ECO:0000318"/>
    <property type="project" value="GO_Central"/>
</dbReference>
<dbReference type="RefSeq" id="NP_986904.2">
    <property type="nucleotide sequence ID" value="NM_211966.2"/>
</dbReference>
<evidence type="ECO:0000256" key="4">
    <source>
        <dbReference type="ARBA" id="ARBA00022737"/>
    </source>
</evidence>
<dbReference type="eggNOG" id="KOG1293">
    <property type="taxonomic scope" value="Eukaryota"/>
</dbReference>
<dbReference type="SUPFAM" id="SSF48371">
    <property type="entry name" value="ARM repeat"/>
    <property type="match status" value="1"/>
</dbReference>
<evidence type="ECO:0000313" key="7">
    <source>
        <dbReference type="Proteomes" id="UP000000591"/>
    </source>
</evidence>
<name>Q74ZG9_EREGS</name>
<keyword evidence="3" id="KW-0963">Cytoplasm</keyword>
<dbReference type="OMA" id="LRHLMYN"/>
<dbReference type="EMBL" id="AE016820">
    <property type="protein sequence ID" value="AAS54728.2"/>
    <property type="molecule type" value="Genomic_DNA"/>
</dbReference>
<dbReference type="AlphaFoldDB" id="Q74ZG9"/>
<dbReference type="Gene3D" id="1.25.10.10">
    <property type="entry name" value="Leucine-rich Repeat Variant"/>
    <property type="match status" value="1"/>
</dbReference>
<proteinExistence type="predicted"/>
<dbReference type="PANTHER" id="PTHR15651:SF7">
    <property type="entry name" value="ARMADILLO REPEAT-CONTAINING PROTEIN 8"/>
    <property type="match status" value="1"/>
</dbReference>
<dbReference type="OrthoDB" id="5559898at2759"/>
<comment type="subcellular location">
    <subcellularLocation>
        <location evidence="2">Cytoplasm</location>
    </subcellularLocation>
    <subcellularLocation>
        <location evidence="1">Nucleus</location>
    </subcellularLocation>
</comment>
<dbReference type="InParanoid" id="Q74ZG9"/>
<reference evidence="6 7" key="1">
    <citation type="journal article" date="2004" name="Science">
        <title>The Ashbya gossypii genome as a tool for mapping the ancient Saccharomyces cerevisiae genome.</title>
        <authorList>
            <person name="Dietrich F.S."/>
            <person name="Voegeli S."/>
            <person name="Brachat S."/>
            <person name="Lerch A."/>
            <person name="Gates K."/>
            <person name="Steiner S."/>
            <person name="Mohr C."/>
            <person name="Pohlmann R."/>
            <person name="Luedi P."/>
            <person name="Choi S."/>
            <person name="Wing R.A."/>
            <person name="Flavier A."/>
            <person name="Gaffney T.D."/>
            <person name="Philippsen P."/>
        </authorList>
    </citation>
    <scope>NUCLEOTIDE SEQUENCE [LARGE SCALE GENOMIC DNA]</scope>
    <source>
        <strain evidence="7">ATCC 10895 / CBS 109.51 / FGSC 9923 / NRRL Y-1056</strain>
    </source>
</reference>
<evidence type="ECO:0000313" key="6">
    <source>
        <dbReference type="EMBL" id="AAS54728.2"/>
    </source>
</evidence>
<organism evidence="6 7">
    <name type="scientific">Eremothecium gossypii (strain ATCC 10895 / CBS 109.51 / FGSC 9923 / NRRL Y-1056)</name>
    <name type="common">Yeast</name>
    <name type="synonym">Ashbya gossypii</name>
    <dbReference type="NCBI Taxonomy" id="284811"/>
    <lineage>
        <taxon>Eukaryota</taxon>
        <taxon>Fungi</taxon>
        <taxon>Dikarya</taxon>
        <taxon>Ascomycota</taxon>
        <taxon>Saccharomycotina</taxon>
        <taxon>Saccharomycetes</taxon>
        <taxon>Saccharomycetales</taxon>
        <taxon>Saccharomycetaceae</taxon>
        <taxon>Eremothecium</taxon>
    </lineage>
</organism>
<evidence type="ECO:0000256" key="3">
    <source>
        <dbReference type="ARBA" id="ARBA00022490"/>
    </source>
</evidence>
<gene>
    <name evidence="6" type="ORF">AGOS_AGR238C</name>
</gene>
<dbReference type="InterPro" id="IPR016024">
    <property type="entry name" value="ARM-type_fold"/>
</dbReference>
<dbReference type="GO" id="GO:0005634">
    <property type="term" value="C:nucleus"/>
    <property type="evidence" value="ECO:0007669"/>
    <property type="project" value="UniProtKB-SubCell"/>
</dbReference>
<evidence type="ECO:0000256" key="1">
    <source>
        <dbReference type="ARBA" id="ARBA00004123"/>
    </source>
</evidence>
<reference evidence="7" key="2">
    <citation type="journal article" date="2013" name="G3 (Bethesda)">
        <title>Genomes of Ashbya fungi isolated from insects reveal four mating-type loci, numerous translocations, lack of transposons, and distinct gene duplications.</title>
        <authorList>
            <person name="Dietrich F.S."/>
            <person name="Voegeli S."/>
            <person name="Kuo S."/>
            <person name="Philippsen P."/>
        </authorList>
    </citation>
    <scope>GENOME REANNOTATION</scope>
    <source>
        <strain evidence="7">ATCC 10895 / CBS 109.51 / FGSC 9923 / NRRL Y-1056</strain>
    </source>
</reference>
<dbReference type="HOGENOM" id="CLU_316687_0_0_1"/>
<accession>Q74ZG9</accession>
<keyword evidence="4" id="KW-0677">Repeat</keyword>
<dbReference type="GO" id="GO:0034657">
    <property type="term" value="C:GID complex"/>
    <property type="evidence" value="ECO:0000318"/>
    <property type="project" value="GO_Central"/>
</dbReference>
<keyword evidence="7" id="KW-1185">Reference proteome</keyword>
<dbReference type="Proteomes" id="UP000000591">
    <property type="component" value="Chromosome VII"/>
</dbReference>
<keyword evidence="5" id="KW-0539">Nucleus</keyword>
<dbReference type="KEGG" id="ago:AGOS_AGR238C"/>
<evidence type="ECO:0000256" key="2">
    <source>
        <dbReference type="ARBA" id="ARBA00004496"/>
    </source>
</evidence>
<dbReference type="GeneID" id="4623206"/>
<sequence>MITSMVSSDGGAPSLLQPELDRMCDLRHRVLGDQASKLQLFLEDGELIQHLIDIDSRDVEKKVKSLELLLSLMNLEADVRNELDYVYASMATRIMRTISLDETVPVEVCHKTLQLLNLCLNNCGIDYCNGDADVRRAVPVGLPGLLIHFLGMNEKQMTPEQSISWANTLLELMSAVLKCREVVSLPQGLLLPLEALMLSLVDRYGHQLDLKYILKVSVAPNPKDQEYMAFSNRGIGSNQLLPFTSTPRALVIQNPLHETLLWLAIVLYIECYKVHPVKNNLWLDSSFTVFVTGLLKSQNTNLKACAVHFLVTPYFFNPKKMVQKQSLQLWLPYLIDLINYDDVPWWFDPLDTLVQLVTYYNTQNPLNNEIIEYLYRTNLLHGLITVFVKCLSLEYQTTSSLGIITSYLKLFAQVTANDEKCRLLLLEDNQLMQHVEHALQTHLDLLSVFILSSDKMKEMIGPNDVMPPFYTSEVTLQWVTLLKSFSRSVNSLRTRLRRTLLGEQLLQMAETIYMLLKKGSFASDDLLKAEMDILATVFAVISNFAMEFSNLQVYMVKHGVLQMAHDILLDPLFNSHVECGEEYMRYKKRFPTENISAVKINVLWMLKHLIYNSNTEDKLELLKVIPMDIILEYINDQNWAVQEQCFQLLRNLTCNSRKVINILLYHFREKEPFNSPQSNDEHKCDLKSTYLFEFLTKKLRSSDPKNAHQMGTIVSIIHIIVNFTVINESKRQMVIEQEEVLEIVKAILSESSANNSRFCNNEDAKLGCIWMLTNLIWNSSFTSYTHSAPVDYTPTAPTGDASTRNSEAIRSALFEPGNSGNYSDDSENDAETEGIDMDEAGDFVRLSFQSPTSANPALVRYRRLEKMGFYELIHERTFDEYLNVRERARTLLFHMDMLRKGGAT</sequence>
<protein>
    <submittedName>
        <fullName evidence="6">AGR238Cp</fullName>
    </submittedName>
</protein>
<dbReference type="GO" id="GO:0005737">
    <property type="term" value="C:cytoplasm"/>
    <property type="evidence" value="ECO:0007669"/>
    <property type="project" value="UniProtKB-SubCell"/>
</dbReference>